<evidence type="ECO:0000313" key="2">
    <source>
        <dbReference type="Proteomes" id="UP000312512"/>
    </source>
</evidence>
<sequence length="306" mass="32514">MTSLLSVTDLSRSPSLEEVSFTVERGEVVCVVGPPGNGGTTLMECLVGAAEPDAGHVEMLGVTVGPGDRRPPGLAAALRGESVPGRMKVGEALRLFSRLYGTRGLPRRMVDLLDLEPLLSRRFARLTDGQRRRAMLGLALVGNPELVLLDDPAAGLREGSRGRIEQAIGELRAGYGGVCVVLSDLAQAERLADRVVLLRAGRVLAEGTPSRLIRLLGSTYVMGVPPHLRVDRLQGVRVLPCGAATYLYGSREALENAIQELSPMSGDRVWSIRPPTLRDAYLTLSAVPEPAALEGVTEPAALEASA</sequence>
<dbReference type="GO" id="GO:0016887">
    <property type="term" value="F:ATP hydrolysis activity"/>
    <property type="evidence" value="ECO:0007669"/>
    <property type="project" value="InterPro"/>
</dbReference>
<comment type="caution">
    <text evidence="1">The sequence shown here is derived from an EMBL/GenBank/DDBJ whole genome shotgun (WGS) entry which is preliminary data.</text>
</comment>
<dbReference type="EMBL" id="VDLX02000006">
    <property type="protein sequence ID" value="KAB8193985.1"/>
    <property type="molecule type" value="Genomic_DNA"/>
</dbReference>
<keyword evidence="1" id="KW-0547">Nucleotide-binding</keyword>
<dbReference type="GO" id="GO:0005524">
    <property type="term" value="F:ATP binding"/>
    <property type="evidence" value="ECO:0007669"/>
    <property type="project" value="UniProtKB-KW"/>
</dbReference>
<dbReference type="Pfam" id="PF00005">
    <property type="entry name" value="ABC_tran"/>
    <property type="match status" value="1"/>
</dbReference>
<dbReference type="PANTHER" id="PTHR43038:SF3">
    <property type="entry name" value="ABC TRANSPORTER G FAMILY MEMBER 20 ISOFORM X1"/>
    <property type="match status" value="1"/>
</dbReference>
<dbReference type="InterPro" id="IPR003439">
    <property type="entry name" value="ABC_transporter-like_ATP-bd"/>
</dbReference>
<keyword evidence="2" id="KW-1185">Reference proteome</keyword>
<dbReference type="PROSITE" id="PS50893">
    <property type="entry name" value="ABC_TRANSPORTER_2"/>
    <property type="match status" value="1"/>
</dbReference>
<dbReference type="SUPFAM" id="SSF52540">
    <property type="entry name" value="P-loop containing nucleoside triphosphate hydrolases"/>
    <property type="match status" value="1"/>
</dbReference>
<dbReference type="AlphaFoldDB" id="A0A5C4WHK5"/>
<evidence type="ECO:0000313" key="1">
    <source>
        <dbReference type="EMBL" id="KAB8193985.1"/>
    </source>
</evidence>
<name>A0A5C4WHK5_9ACTN</name>
<dbReference type="Proteomes" id="UP000312512">
    <property type="component" value="Unassembled WGS sequence"/>
</dbReference>
<reference evidence="1 2" key="1">
    <citation type="submission" date="2019-10" db="EMBL/GenBank/DDBJ databases">
        <title>Nonomuraea sp. nov., isolated from Phyllanthus amarus.</title>
        <authorList>
            <person name="Klykleung N."/>
            <person name="Tanasupawat S."/>
        </authorList>
    </citation>
    <scope>NUCLEOTIDE SEQUENCE [LARGE SCALE GENOMIC DNA]</scope>
    <source>
        <strain evidence="1 2">PA1-10</strain>
    </source>
</reference>
<accession>A0A5C4WHK5</accession>
<dbReference type="InterPro" id="IPR003593">
    <property type="entry name" value="AAA+_ATPase"/>
</dbReference>
<dbReference type="SMART" id="SM00382">
    <property type="entry name" value="AAA"/>
    <property type="match status" value="1"/>
</dbReference>
<dbReference type="OrthoDB" id="3509622at2"/>
<dbReference type="PANTHER" id="PTHR43038">
    <property type="entry name" value="ATP-BINDING CASSETTE, SUB-FAMILY H, MEMBER 1"/>
    <property type="match status" value="1"/>
</dbReference>
<dbReference type="RefSeq" id="WP_139631591.1">
    <property type="nucleotide sequence ID" value="NZ_VDLX02000006.1"/>
</dbReference>
<gene>
    <name evidence="1" type="ORF">FH608_017455</name>
</gene>
<dbReference type="InterPro" id="IPR027417">
    <property type="entry name" value="P-loop_NTPase"/>
</dbReference>
<protein>
    <submittedName>
        <fullName evidence="1">ATP-binding cassette domain-containing protein</fullName>
    </submittedName>
</protein>
<organism evidence="1 2">
    <name type="scientific">Nonomuraea phyllanthi</name>
    <dbReference type="NCBI Taxonomy" id="2219224"/>
    <lineage>
        <taxon>Bacteria</taxon>
        <taxon>Bacillati</taxon>
        <taxon>Actinomycetota</taxon>
        <taxon>Actinomycetes</taxon>
        <taxon>Streptosporangiales</taxon>
        <taxon>Streptosporangiaceae</taxon>
        <taxon>Nonomuraea</taxon>
    </lineage>
</organism>
<dbReference type="Gene3D" id="3.40.50.300">
    <property type="entry name" value="P-loop containing nucleotide triphosphate hydrolases"/>
    <property type="match status" value="1"/>
</dbReference>
<proteinExistence type="predicted"/>
<keyword evidence="1" id="KW-0067">ATP-binding</keyword>